<gene>
    <name evidence="2" type="ORF">IQ227_04295</name>
</gene>
<dbReference type="Pfam" id="PF06094">
    <property type="entry name" value="GGACT"/>
    <property type="match status" value="1"/>
</dbReference>
<dbReference type="InterPro" id="IPR009288">
    <property type="entry name" value="AIG2-like_dom"/>
</dbReference>
<dbReference type="RefSeq" id="WP_096571686.1">
    <property type="nucleotide sequence ID" value="NZ_JADEWB010000013.1"/>
</dbReference>
<organism evidence="2 3">
    <name type="scientific">Sphaerospermopsis aphanizomenoides LEGE 00250</name>
    <dbReference type="NCBI Taxonomy" id="2777972"/>
    <lineage>
        <taxon>Bacteria</taxon>
        <taxon>Bacillati</taxon>
        <taxon>Cyanobacteriota</taxon>
        <taxon>Cyanophyceae</taxon>
        <taxon>Nostocales</taxon>
        <taxon>Aphanizomenonaceae</taxon>
        <taxon>Sphaerospermopsis</taxon>
        <taxon>Sphaerospermopsis aphanizomenoides</taxon>
    </lineage>
</organism>
<protein>
    <submittedName>
        <fullName evidence="2">Gamma-glutamylcyclotransferase</fullName>
    </submittedName>
</protein>
<dbReference type="InterPro" id="IPR013024">
    <property type="entry name" value="GGCT-like"/>
</dbReference>
<sequence>MNVFVYGTLKPFEANYHLCEHKVLTSKKAIAFGKIYALPMGYPAMTLGDEKVYGYLLSFADSQILPALDDLEDYQPTKPVSENLYTREYIEIFDLDRLSLGWAWVYLMTIEKVYQLRGIPQLDGCWNS</sequence>
<evidence type="ECO:0000313" key="2">
    <source>
        <dbReference type="EMBL" id="MBE9235280.1"/>
    </source>
</evidence>
<evidence type="ECO:0000259" key="1">
    <source>
        <dbReference type="Pfam" id="PF06094"/>
    </source>
</evidence>
<reference evidence="2 3" key="1">
    <citation type="submission" date="2020-10" db="EMBL/GenBank/DDBJ databases">
        <authorList>
            <person name="Castelo-Branco R."/>
            <person name="Eusebio N."/>
            <person name="Adriana R."/>
            <person name="Vieira A."/>
            <person name="Brugerolle De Fraissinette N."/>
            <person name="Rezende De Castro R."/>
            <person name="Schneider M.P."/>
            <person name="Vasconcelos V."/>
            <person name="Leao P.N."/>
        </authorList>
    </citation>
    <scope>NUCLEOTIDE SEQUENCE [LARGE SCALE GENOMIC DNA]</scope>
    <source>
        <strain evidence="2 3">LEGE 00250</strain>
    </source>
</reference>
<evidence type="ECO:0000313" key="3">
    <source>
        <dbReference type="Proteomes" id="UP000606776"/>
    </source>
</evidence>
<dbReference type="CDD" id="cd06661">
    <property type="entry name" value="GGCT_like"/>
    <property type="match status" value="1"/>
</dbReference>
<comment type="caution">
    <text evidence="2">The sequence shown here is derived from an EMBL/GenBank/DDBJ whole genome shotgun (WGS) entry which is preliminary data.</text>
</comment>
<dbReference type="EMBL" id="JADEWB010000013">
    <property type="protein sequence ID" value="MBE9235280.1"/>
    <property type="molecule type" value="Genomic_DNA"/>
</dbReference>
<keyword evidence="3" id="KW-1185">Reference proteome</keyword>
<dbReference type="SUPFAM" id="SSF110857">
    <property type="entry name" value="Gamma-glutamyl cyclotransferase-like"/>
    <property type="match status" value="1"/>
</dbReference>
<feature type="domain" description="Gamma-glutamylcyclotransferase AIG2-like" evidence="1">
    <location>
        <begin position="3"/>
        <end position="126"/>
    </location>
</feature>
<dbReference type="InterPro" id="IPR036568">
    <property type="entry name" value="GGCT-like_sf"/>
</dbReference>
<name>A0ABR9VAT4_9CYAN</name>
<dbReference type="Proteomes" id="UP000606776">
    <property type="component" value="Unassembled WGS sequence"/>
</dbReference>
<dbReference type="Gene3D" id="3.10.490.10">
    <property type="entry name" value="Gamma-glutamyl cyclotransferase-like"/>
    <property type="match status" value="1"/>
</dbReference>
<proteinExistence type="predicted"/>
<accession>A0ABR9VAT4</accession>